<evidence type="ECO:0000313" key="9">
    <source>
        <dbReference type="Proteomes" id="UP000298493"/>
    </source>
</evidence>
<evidence type="ECO:0000259" key="7">
    <source>
        <dbReference type="Pfam" id="PF20684"/>
    </source>
</evidence>
<comment type="caution">
    <text evidence="8">The sequence shown here is derived from an EMBL/GenBank/DDBJ whole genome shotgun (WGS) entry which is preliminary data.</text>
</comment>
<dbReference type="EMBL" id="SNSC02000017">
    <property type="protein sequence ID" value="TID17115.1"/>
    <property type="molecule type" value="Genomic_DNA"/>
</dbReference>
<dbReference type="PANTHER" id="PTHR33048:SF96">
    <property type="entry name" value="INTEGRAL MEMBRANE PROTEIN"/>
    <property type="match status" value="1"/>
</dbReference>
<dbReference type="AlphaFoldDB" id="A0A4Z1NUV0"/>
<comment type="similarity">
    <text evidence="5">Belongs to the SAT4 family.</text>
</comment>
<feature type="transmembrane region" description="Helical" evidence="6">
    <location>
        <begin position="53"/>
        <end position="80"/>
    </location>
</feature>
<proteinExistence type="inferred from homology"/>
<keyword evidence="3 6" id="KW-1133">Transmembrane helix</keyword>
<feature type="transmembrane region" description="Helical" evidence="6">
    <location>
        <begin position="100"/>
        <end position="122"/>
    </location>
</feature>
<keyword evidence="9" id="KW-1185">Reference proteome</keyword>
<accession>A0A4Z1NUV0</accession>
<dbReference type="InterPro" id="IPR052337">
    <property type="entry name" value="SAT4-like"/>
</dbReference>
<feature type="domain" description="Rhodopsin" evidence="7">
    <location>
        <begin position="37"/>
        <end position="276"/>
    </location>
</feature>
<feature type="transmembrane region" description="Helical" evidence="6">
    <location>
        <begin position="251"/>
        <end position="271"/>
    </location>
</feature>
<dbReference type="PANTHER" id="PTHR33048">
    <property type="entry name" value="PTH11-LIKE INTEGRAL MEMBRANE PROTEIN (AFU_ORTHOLOGUE AFUA_5G11245)"/>
    <property type="match status" value="1"/>
</dbReference>
<dbReference type="Pfam" id="PF20684">
    <property type="entry name" value="Fung_rhodopsin"/>
    <property type="match status" value="1"/>
</dbReference>
<evidence type="ECO:0000256" key="1">
    <source>
        <dbReference type="ARBA" id="ARBA00004141"/>
    </source>
</evidence>
<evidence type="ECO:0000256" key="6">
    <source>
        <dbReference type="SAM" id="Phobius"/>
    </source>
</evidence>
<reference evidence="8 9" key="1">
    <citation type="submission" date="2019-04" db="EMBL/GenBank/DDBJ databases">
        <title>High contiguity whole genome sequence and gene annotation resource for two Venturia nashicola isolates.</title>
        <authorList>
            <person name="Prokchorchik M."/>
            <person name="Won K."/>
            <person name="Lee Y."/>
            <person name="Choi E.D."/>
            <person name="Segonzac C."/>
            <person name="Sohn K.H."/>
        </authorList>
    </citation>
    <scope>NUCLEOTIDE SEQUENCE [LARGE SCALE GENOMIC DNA]</scope>
    <source>
        <strain evidence="8 9">PRI2</strain>
    </source>
</reference>
<feature type="transmembrane region" description="Helical" evidence="6">
    <location>
        <begin position="129"/>
        <end position="150"/>
    </location>
</feature>
<evidence type="ECO:0000256" key="5">
    <source>
        <dbReference type="ARBA" id="ARBA00038359"/>
    </source>
</evidence>
<keyword evidence="2 6" id="KW-0812">Transmembrane</keyword>
<evidence type="ECO:0000256" key="2">
    <source>
        <dbReference type="ARBA" id="ARBA00022692"/>
    </source>
</evidence>
<gene>
    <name evidence="8" type="ORF">E6O75_ATG09881</name>
</gene>
<evidence type="ECO:0000256" key="3">
    <source>
        <dbReference type="ARBA" id="ARBA00022989"/>
    </source>
</evidence>
<sequence>MKFSPSAHEVEQNAKLAHAEVGITALFLTLTWTVVAMRFWVRSHILHTVGMDDWLVLLAQIFFTAYCAIQMVILHLVPGIAPATFALMKLVDGWFISGTVQYAFAMTALKLSLGACFLRVIASQWQRRVVYVVMIAATIANLIEAFYIIFMCGDPHHFTEKTLLGKCAPPLSMAFVAYGQNTVNTLTDIILALLPCPLLWKSNMKRAQKWTVGLILALATAGCISSAVRFVYIPRIIHPKPVVFYKTIKPLTIVCIVEIGTGILACSLATLRPLFSNLVDLSTIRYSVSRCVHIFRNTRAEPEFVIQRKISNEAVLSQNSKSYENQHDRNASKKDSFFQDADGETVVVSERREKSPVNSSLAQPRRCDELEGSEVNVV</sequence>
<feature type="transmembrane region" description="Helical" evidence="6">
    <location>
        <begin position="21"/>
        <end position="41"/>
    </location>
</feature>
<evidence type="ECO:0000313" key="8">
    <source>
        <dbReference type="EMBL" id="TID17115.1"/>
    </source>
</evidence>
<keyword evidence="4 6" id="KW-0472">Membrane</keyword>
<dbReference type="Proteomes" id="UP000298493">
    <property type="component" value="Unassembled WGS sequence"/>
</dbReference>
<evidence type="ECO:0000256" key="4">
    <source>
        <dbReference type="ARBA" id="ARBA00023136"/>
    </source>
</evidence>
<feature type="transmembrane region" description="Helical" evidence="6">
    <location>
        <begin position="212"/>
        <end position="231"/>
    </location>
</feature>
<organism evidence="8 9">
    <name type="scientific">Venturia nashicola</name>
    <dbReference type="NCBI Taxonomy" id="86259"/>
    <lineage>
        <taxon>Eukaryota</taxon>
        <taxon>Fungi</taxon>
        <taxon>Dikarya</taxon>
        <taxon>Ascomycota</taxon>
        <taxon>Pezizomycotina</taxon>
        <taxon>Dothideomycetes</taxon>
        <taxon>Pleosporomycetidae</taxon>
        <taxon>Venturiales</taxon>
        <taxon>Venturiaceae</taxon>
        <taxon>Venturia</taxon>
    </lineage>
</organism>
<name>A0A4Z1NUV0_9PEZI</name>
<dbReference type="GO" id="GO:0016020">
    <property type="term" value="C:membrane"/>
    <property type="evidence" value="ECO:0007669"/>
    <property type="project" value="UniProtKB-SubCell"/>
</dbReference>
<comment type="subcellular location">
    <subcellularLocation>
        <location evidence="1">Membrane</location>
        <topology evidence="1">Multi-pass membrane protein</topology>
    </subcellularLocation>
</comment>
<protein>
    <recommendedName>
        <fullName evidence="7">Rhodopsin domain-containing protein</fullName>
    </recommendedName>
</protein>
<dbReference type="InterPro" id="IPR049326">
    <property type="entry name" value="Rhodopsin_dom_fungi"/>
</dbReference>